<protein>
    <recommendedName>
        <fullName evidence="1">Helix-hairpin-helix DNA-binding motif class 1 domain-containing protein</fullName>
    </recommendedName>
</protein>
<sequence>IELIKSQDSKALQQIPGIGNKRAKKILRYLVNRRS</sequence>
<dbReference type="InterPro" id="IPR010994">
    <property type="entry name" value="RuvA_2-like"/>
</dbReference>
<dbReference type="Gene3D" id="1.10.150.20">
    <property type="entry name" value="5' to 3' exonuclease, C-terminal subdomain"/>
    <property type="match status" value="1"/>
</dbReference>
<organism evidence="2">
    <name type="scientific">marine sediment metagenome</name>
    <dbReference type="NCBI Taxonomy" id="412755"/>
    <lineage>
        <taxon>unclassified sequences</taxon>
        <taxon>metagenomes</taxon>
        <taxon>ecological metagenomes</taxon>
    </lineage>
</organism>
<dbReference type="SUPFAM" id="SSF47781">
    <property type="entry name" value="RuvA domain 2-like"/>
    <property type="match status" value="1"/>
</dbReference>
<comment type="caution">
    <text evidence="2">The sequence shown here is derived from an EMBL/GenBank/DDBJ whole genome shotgun (WGS) entry which is preliminary data.</text>
</comment>
<evidence type="ECO:0000259" key="1">
    <source>
        <dbReference type="SMART" id="SM00278"/>
    </source>
</evidence>
<feature type="non-terminal residue" evidence="2">
    <location>
        <position position="1"/>
    </location>
</feature>
<dbReference type="GO" id="GO:0006281">
    <property type="term" value="P:DNA repair"/>
    <property type="evidence" value="ECO:0007669"/>
    <property type="project" value="InterPro"/>
</dbReference>
<dbReference type="EMBL" id="LAZR01024615">
    <property type="protein sequence ID" value="KKL74544.1"/>
    <property type="molecule type" value="Genomic_DNA"/>
</dbReference>
<proteinExistence type="predicted"/>
<reference evidence="2" key="1">
    <citation type="journal article" date="2015" name="Nature">
        <title>Complex archaea that bridge the gap between prokaryotes and eukaryotes.</title>
        <authorList>
            <person name="Spang A."/>
            <person name="Saw J.H."/>
            <person name="Jorgensen S.L."/>
            <person name="Zaremba-Niedzwiedzka K."/>
            <person name="Martijn J."/>
            <person name="Lind A.E."/>
            <person name="van Eijk R."/>
            <person name="Schleper C."/>
            <person name="Guy L."/>
            <person name="Ettema T.J."/>
        </authorList>
    </citation>
    <scope>NUCLEOTIDE SEQUENCE</scope>
</reference>
<accession>A0A0F9EKH8</accession>
<name>A0A0F9EKH8_9ZZZZ</name>
<dbReference type="SMART" id="SM00278">
    <property type="entry name" value="HhH1"/>
    <property type="match status" value="1"/>
</dbReference>
<gene>
    <name evidence="2" type="ORF">LCGC14_2063850</name>
</gene>
<evidence type="ECO:0000313" key="2">
    <source>
        <dbReference type="EMBL" id="KKL74544.1"/>
    </source>
</evidence>
<dbReference type="Pfam" id="PF14520">
    <property type="entry name" value="HHH_5"/>
    <property type="match status" value="1"/>
</dbReference>
<dbReference type="InterPro" id="IPR003583">
    <property type="entry name" value="Hlx-hairpin-Hlx_DNA-bd_motif"/>
</dbReference>
<dbReference type="GO" id="GO:0003677">
    <property type="term" value="F:DNA binding"/>
    <property type="evidence" value="ECO:0007669"/>
    <property type="project" value="InterPro"/>
</dbReference>
<dbReference type="AlphaFoldDB" id="A0A0F9EKH8"/>
<feature type="domain" description="Helix-hairpin-helix DNA-binding motif class 1" evidence="1">
    <location>
        <begin position="10"/>
        <end position="29"/>
    </location>
</feature>